<dbReference type="EMBL" id="DUZY01000001">
    <property type="protein sequence ID" value="DAD22500.1"/>
    <property type="molecule type" value="Genomic_DNA"/>
</dbReference>
<evidence type="ECO:0000259" key="2">
    <source>
        <dbReference type="PROSITE" id="PS50222"/>
    </source>
</evidence>
<reference evidence="3 4" key="1">
    <citation type="journal article" date="2020" name="Mol. Biol. Evol.">
        <title>Distinct Expression and Methylation Patterns for Genes with Different Fates following a Single Whole-Genome Duplication in Flowering Plants.</title>
        <authorList>
            <person name="Shi T."/>
            <person name="Rahmani R.S."/>
            <person name="Gugger P.F."/>
            <person name="Wang M."/>
            <person name="Li H."/>
            <person name="Zhang Y."/>
            <person name="Li Z."/>
            <person name="Wang Q."/>
            <person name="Van de Peer Y."/>
            <person name="Marchal K."/>
            <person name="Chen J."/>
        </authorList>
    </citation>
    <scope>NUCLEOTIDE SEQUENCE [LARGE SCALE GENOMIC DNA]</scope>
    <source>
        <tissue evidence="3">Leaf</tissue>
    </source>
</reference>
<evidence type="ECO:0000256" key="1">
    <source>
        <dbReference type="ARBA" id="ARBA00022837"/>
    </source>
</evidence>
<keyword evidence="4" id="KW-1185">Reference proteome</keyword>
<organism evidence="3 4">
    <name type="scientific">Nelumbo nucifera</name>
    <name type="common">Sacred lotus</name>
    <dbReference type="NCBI Taxonomy" id="4432"/>
    <lineage>
        <taxon>Eukaryota</taxon>
        <taxon>Viridiplantae</taxon>
        <taxon>Streptophyta</taxon>
        <taxon>Embryophyta</taxon>
        <taxon>Tracheophyta</taxon>
        <taxon>Spermatophyta</taxon>
        <taxon>Magnoliopsida</taxon>
        <taxon>Proteales</taxon>
        <taxon>Nelumbonaceae</taxon>
        <taxon>Nelumbo</taxon>
    </lineage>
</organism>
<evidence type="ECO:0000313" key="4">
    <source>
        <dbReference type="Proteomes" id="UP000607653"/>
    </source>
</evidence>
<dbReference type="GO" id="GO:0005509">
    <property type="term" value="F:calcium ion binding"/>
    <property type="evidence" value="ECO:0007669"/>
    <property type="project" value="InterPro"/>
</dbReference>
<dbReference type="SUPFAM" id="SSF47473">
    <property type="entry name" value="EF-hand"/>
    <property type="match status" value="1"/>
</dbReference>
<protein>
    <recommendedName>
        <fullName evidence="2">EF-hand domain-containing protein</fullName>
    </recommendedName>
</protein>
<feature type="domain" description="EF-hand" evidence="2">
    <location>
        <begin position="1"/>
        <end position="35"/>
    </location>
</feature>
<dbReference type="InterPro" id="IPR011992">
    <property type="entry name" value="EF-hand-dom_pair"/>
</dbReference>
<accession>A0A822XPX7</accession>
<dbReference type="InterPro" id="IPR018247">
    <property type="entry name" value="EF_Hand_1_Ca_BS"/>
</dbReference>
<dbReference type="AlphaFoldDB" id="A0A822XPX7"/>
<sequence>MKQLAKKFFEAIDSDRDGKVSMKEFEDFLQRSTKCRNYNFKPSLFTKLDNNGHDLIDFEEAIVFYYIIKWRAIFCHECGSFVEGLYFTCVECFRDKCRDTYNLCSTYFHSTKQCSEHQLLVDNYAMLQMRRQSTSIVTTTGKNKQQEEELVCLLLIFFLVFSS</sequence>
<dbReference type="Gene3D" id="1.10.238.10">
    <property type="entry name" value="EF-hand"/>
    <property type="match status" value="1"/>
</dbReference>
<dbReference type="PROSITE" id="PS50222">
    <property type="entry name" value="EF_HAND_2"/>
    <property type="match status" value="1"/>
</dbReference>
<proteinExistence type="predicted"/>
<comment type="caution">
    <text evidence="3">The sequence shown here is derived from an EMBL/GenBank/DDBJ whole genome shotgun (WGS) entry which is preliminary data.</text>
</comment>
<dbReference type="InterPro" id="IPR002048">
    <property type="entry name" value="EF_hand_dom"/>
</dbReference>
<name>A0A822XPX7_NELNU</name>
<gene>
    <name evidence="3" type="ORF">HUJ06_023963</name>
</gene>
<evidence type="ECO:0000313" key="3">
    <source>
        <dbReference type="EMBL" id="DAD22500.1"/>
    </source>
</evidence>
<dbReference type="Proteomes" id="UP000607653">
    <property type="component" value="Unassembled WGS sequence"/>
</dbReference>
<dbReference type="Pfam" id="PF13499">
    <property type="entry name" value="EF-hand_7"/>
    <property type="match status" value="1"/>
</dbReference>
<keyword evidence="1" id="KW-0106">Calcium</keyword>
<dbReference type="PROSITE" id="PS00018">
    <property type="entry name" value="EF_HAND_1"/>
    <property type="match status" value="1"/>
</dbReference>